<evidence type="ECO:0000256" key="1">
    <source>
        <dbReference type="ARBA" id="ARBA00004141"/>
    </source>
</evidence>
<evidence type="ECO:0000256" key="6">
    <source>
        <dbReference type="SAM" id="MobiDB-lite"/>
    </source>
</evidence>
<feature type="transmembrane region" description="Helical" evidence="7">
    <location>
        <begin position="255"/>
        <end position="275"/>
    </location>
</feature>
<dbReference type="Pfam" id="PF06609">
    <property type="entry name" value="TRI12"/>
    <property type="match status" value="1"/>
</dbReference>
<feature type="transmembrane region" description="Helical" evidence="7">
    <location>
        <begin position="416"/>
        <end position="434"/>
    </location>
</feature>
<evidence type="ECO:0008006" key="10">
    <source>
        <dbReference type="Google" id="ProtNLM"/>
    </source>
</evidence>
<feature type="transmembrane region" description="Helical" evidence="7">
    <location>
        <begin position="62"/>
        <end position="80"/>
    </location>
</feature>
<dbReference type="PANTHER" id="PTHR23501">
    <property type="entry name" value="MAJOR FACILITATOR SUPERFAMILY"/>
    <property type="match status" value="1"/>
</dbReference>
<reference evidence="8 9" key="1">
    <citation type="journal article" date="2024" name="J. Plant Pathol.">
        <title>Sequence and assembly of the genome of Seiridium unicorne, isolate CBS 538.82, causal agent of cypress canker disease.</title>
        <authorList>
            <person name="Scali E."/>
            <person name="Rocca G.D."/>
            <person name="Danti R."/>
            <person name="Garbelotto M."/>
            <person name="Barberini S."/>
            <person name="Baroncelli R."/>
            <person name="Emiliani G."/>
        </authorList>
    </citation>
    <scope>NUCLEOTIDE SEQUENCE [LARGE SCALE GENOMIC DNA]</scope>
    <source>
        <strain evidence="8 9">BM-138-508</strain>
    </source>
</reference>
<keyword evidence="4 7" id="KW-1133">Transmembrane helix</keyword>
<accession>A0ABR2UPS9</accession>
<evidence type="ECO:0000256" key="4">
    <source>
        <dbReference type="ARBA" id="ARBA00022989"/>
    </source>
</evidence>
<proteinExistence type="predicted"/>
<keyword evidence="9" id="KW-1185">Reference proteome</keyword>
<gene>
    <name evidence="8" type="ORF">SUNI508_09554</name>
</gene>
<dbReference type="InterPro" id="IPR036259">
    <property type="entry name" value="MFS_trans_sf"/>
</dbReference>
<evidence type="ECO:0000256" key="5">
    <source>
        <dbReference type="ARBA" id="ARBA00023136"/>
    </source>
</evidence>
<evidence type="ECO:0000256" key="3">
    <source>
        <dbReference type="ARBA" id="ARBA00022692"/>
    </source>
</evidence>
<dbReference type="InterPro" id="IPR010573">
    <property type="entry name" value="MFS_Str1/Tri12-like"/>
</dbReference>
<dbReference type="Gene3D" id="1.20.1250.20">
    <property type="entry name" value="MFS general substrate transporter like domains"/>
    <property type="match status" value="2"/>
</dbReference>
<comment type="subcellular location">
    <subcellularLocation>
        <location evidence="1">Membrane</location>
        <topology evidence="1">Multi-pass membrane protein</topology>
    </subcellularLocation>
</comment>
<keyword evidence="5 7" id="KW-0472">Membrane</keyword>
<feature type="transmembrane region" description="Helical" evidence="7">
    <location>
        <begin position="201"/>
        <end position="223"/>
    </location>
</feature>
<evidence type="ECO:0000313" key="8">
    <source>
        <dbReference type="EMBL" id="KAK9416644.1"/>
    </source>
</evidence>
<feature type="transmembrane region" description="Helical" evidence="7">
    <location>
        <begin position="131"/>
        <end position="148"/>
    </location>
</feature>
<dbReference type="Proteomes" id="UP001408356">
    <property type="component" value="Unassembled WGS sequence"/>
</dbReference>
<dbReference type="EMBL" id="JARVKF010000405">
    <property type="protein sequence ID" value="KAK9416644.1"/>
    <property type="molecule type" value="Genomic_DNA"/>
</dbReference>
<feature type="transmembrane region" description="Helical" evidence="7">
    <location>
        <begin position="287"/>
        <end position="304"/>
    </location>
</feature>
<protein>
    <recommendedName>
        <fullName evidence="10">Siderophore iron transporter mirB</fullName>
    </recommendedName>
</protein>
<feature type="transmembrane region" description="Helical" evidence="7">
    <location>
        <begin position="454"/>
        <end position="472"/>
    </location>
</feature>
<feature type="region of interest" description="Disordered" evidence="6">
    <location>
        <begin position="1"/>
        <end position="46"/>
    </location>
</feature>
<organism evidence="8 9">
    <name type="scientific">Seiridium unicorne</name>
    <dbReference type="NCBI Taxonomy" id="138068"/>
    <lineage>
        <taxon>Eukaryota</taxon>
        <taxon>Fungi</taxon>
        <taxon>Dikarya</taxon>
        <taxon>Ascomycota</taxon>
        <taxon>Pezizomycotina</taxon>
        <taxon>Sordariomycetes</taxon>
        <taxon>Xylariomycetidae</taxon>
        <taxon>Amphisphaeriales</taxon>
        <taxon>Sporocadaceae</taxon>
        <taxon>Seiridium</taxon>
    </lineage>
</organism>
<dbReference type="PANTHER" id="PTHR23501:SF107">
    <property type="entry name" value="TRANSPORTER, PUTATIVE (AFU_ORTHOLOGUE AFUA_7G04730)-RELATED"/>
    <property type="match status" value="1"/>
</dbReference>
<feature type="transmembrane region" description="Helical" evidence="7">
    <location>
        <begin position="362"/>
        <end position="384"/>
    </location>
</feature>
<keyword evidence="3 7" id="KW-0812">Transmembrane</keyword>
<sequence>MTRPASPEIAAEPKRDADTGDNVTQMPGHNVKDSTNDNQSDLENPEGVGQVEAITKLWSKKMLWITLAFIWFLSFVVDMLSSVQDNLSPYITSYFSKHGLLANINIPSQIIGGVVLLPVSKIIDIPGRTEGFVGGIVLIVIGMVMTAACQNVETYVAAQVFYWVGKAALGFVLDVSTPVLATTFAGPEIAQLFYTYSNFRWAFGAWSIILLALSVPVISILYLQERKAKKVGIVRKRSGRTFMQSLKHYLLQFDVVGMILIAAMFILFLLPFSLVSYSKAGWESPHIIVMIILGLLCLGAFLAWEKYLTPVNFFPFEVLKDRTVMNAALTHALMFMTIFIWNAYYSSYLQVVHGLSIRDSNYVLNGLALTSYFIRPFVGLYIRYTGHVKYPALASIPVYLFGTALIAYFRTPSAHVGYVTMCQILIELGSVLLTDTSRLAVMPAVEHKNMALSLVIHSLFISIGSAIGYAIAGSMWTNMLPYKLVEYLPEDAKSQTWTIFGDITLQMQYPIGHPIRDAVIEAYGDVGRKMVIVGSALTPLMNHRSVLEEYKRQRLGAGERKAWHSILNCSGSMAYCG</sequence>
<dbReference type="SUPFAM" id="SSF103473">
    <property type="entry name" value="MFS general substrate transporter"/>
    <property type="match status" value="2"/>
</dbReference>
<evidence type="ECO:0000256" key="2">
    <source>
        <dbReference type="ARBA" id="ARBA00022448"/>
    </source>
</evidence>
<keyword evidence="2" id="KW-0813">Transport</keyword>
<comment type="caution">
    <text evidence="8">The sequence shown here is derived from an EMBL/GenBank/DDBJ whole genome shotgun (WGS) entry which is preliminary data.</text>
</comment>
<feature type="transmembrane region" description="Helical" evidence="7">
    <location>
        <begin position="324"/>
        <end position="341"/>
    </location>
</feature>
<evidence type="ECO:0000313" key="9">
    <source>
        <dbReference type="Proteomes" id="UP001408356"/>
    </source>
</evidence>
<feature type="transmembrane region" description="Helical" evidence="7">
    <location>
        <begin position="100"/>
        <end position="119"/>
    </location>
</feature>
<name>A0ABR2UPS9_9PEZI</name>
<feature type="transmembrane region" description="Helical" evidence="7">
    <location>
        <begin position="390"/>
        <end position="409"/>
    </location>
</feature>
<evidence type="ECO:0000256" key="7">
    <source>
        <dbReference type="SAM" id="Phobius"/>
    </source>
</evidence>